<dbReference type="Gene3D" id="1.10.10.10">
    <property type="entry name" value="Winged helix-like DNA-binding domain superfamily/Winged helix DNA-binding domain"/>
    <property type="match status" value="1"/>
</dbReference>
<dbReference type="InterPro" id="IPR047788">
    <property type="entry name" value="LysR-like_Sec_metab"/>
</dbReference>
<dbReference type="PANTHER" id="PTHR30126">
    <property type="entry name" value="HTH-TYPE TRANSCRIPTIONAL REGULATOR"/>
    <property type="match status" value="1"/>
</dbReference>
<dbReference type="SUPFAM" id="SSF46785">
    <property type="entry name" value="Winged helix' DNA-binding domain"/>
    <property type="match status" value="1"/>
</dbReference>
<name>A0A8J6MY22_9DELT</name>
<keyword evidence="3" id="KW-0238">DNA-binding</keyword>
<dbReference type="GO" id="GO:0003700">
    <property type="term" value="F:DNA-binding transcription factor activity"/>
    <property type="evidence" value="ECO:0007669"/>
    <property type="project" value="InterPro"/>
</dbReference>
<protein>
    <submittedName>
        <fullName evidence="6">LysR family transcriptional regulator</fullName>
    </submittedName>
</protein>
<dbReference type="InterPro" id="IPR000847">
    <property type="entry name" value="LysR_HTH_N"/>
</dbReference>
<dbReference type="InterPro" id="IPR036390">
    <property type="entry name" value="WH_DNA-bd_sf"/>
</dbReference>
<dbReference type="CDD" id="cd08420">
    <property type="entry name" value="PBP2_CysL_like"/>
    <property type="match status" value="1"/>
</dbReference>
<reference evidence="6 7" key="1">
    <citation type="submission" date="2020-08" db="EMBL/GenBank/DDBJ databases">
        <title>Bridging the membrane lipid divide: bacteria of the FCB group superphylum have the potential to synthesize archaeal ether lipids.</title>
        <authorList>
            <person name="Villanueva L."/>
            <person name="Von Meijenfeldt F.A.B."/>
            <person name="Westbye A.B."/>
            <person name="Yadav S."/>
            <person name="Hopmans E.C."/>
            <person name="Dutilh B.E."/>
            <person name="Sinninghe Damste J.S."/>
        </authorList>
    </citation>
    <scope>NUCLEOTIDE SEQUENCE [LARGE SCALE GENOMIC DNA]</scope>
    <source>
        <strain evidence="6">NIOZ-UU27</strain>
    </source>
</reference>
<dbReference type="InterPro" id="IPR036388">
    <property type="entry name" value="WH-like_DNA-bd_sf"/>
</dbReference>
<accession>A0A8J6MY22</accession>
<evidence type="ECO:0000256" key="4">
    <source>
        <dbReference type="ARBA" id="ARBA00023163"/>
    </source>
</evidence>
<dbReference type="NCBIfam" id="NF040786">
    <property type="entry name" value="LysR_Sec_metab"/>
    <property type="match status" value="1"/>
</dbReference>
<keyword evidence="4" id="KW-0804">Transcription</keyword>
<evidence type="ECO:0000256" key="3">
    <source>
        <dbReference type="ARBA" id="ARBA00023125"/>
    </source>
</evidence>
<dbReference type="PROSITE" id="PS50931">
    <property type="entry name" value="HTH_LYSR"/>
    <property type="match status" value="1"/>
</dbReference>
<evidence type="ECO:0000313" key="7">
    <source>
        <dbReference type="Proteomes" id="UP000650524"/>
    </source>
</evidence>
<evidence type="ECO:0000259" key="5">
    <source>
        <dbReference type="PROSITE" id="PS50931"/>
    </source>
</evidence>
<dbReference type="Pfam" id="PF00126">
    <property type="entry name" value="HTH_1"/>
    <property type="match status" value="1"/>
</dbReference>
<dbReference type="FunFam" id="1.10.10.10:FF:000001">
    <property type="entry name" value="LysR family transcriptional regulator"/>
    <property type="match status" value="1"/>
</dbReference>
<dbReference type="PANTHER" id="PTHR30126:SF64">
    <property type="entry name" value="HTH-TYPE TRANSCRIPTIONAL REGULATOR CITR"/>
    <property type="match status" value="1"/>
</dbReference>
<dbReference type="SUPFAM" id="SSF53850">
    <property type="entry name" value="Periplasmic binding protein-like II"/>
    <property type="match status" value="1"/>
</dbReference>
<dbReference type="InterPro" id="IPR005119">
    <property type="entry name" value="LysR_subst-bd"/>
</dbReference>
<dbReference type="Gene3D" id="3.40.190.10">
    <property type="entry name" value="Periplasmic binding protein-like II"/>
    <property type="match status" value="2"/>
</dbReference>
<evidence type="ECO:0000313" key="6">
    <source>
        <dbReference type="EMBL" id="MBC8177042.1"/>
    </source>
</evidence>
<dbReference type="Proteomes" id="UP000650524">
    <property type="component" value="Unassembled WGS sequence"/>
</dbReference>
<dbReference type="GO" id="GO:0000976">
    <property type="term" value="F:transcription cis-regulatory region binding"/>
    <property type="evidence" value="ECO:0007669"/>
    <property type="project" value="TreeGrafter"/>
</dbReference>
<comment type="similarity">
    <text evidence="1">Belongs to the LysR transcriptional regulatory family.</text>
</comment>
<comment type="caution">
    <text evidence="6">The sequence shown here is derived from an EMBL/GenBank/DDBJ whole genome shotgun (WGS) entry which is preliminary data.</text>
</comment>
<feature type="domain" description="HTH lysR-type" evidence="5">
    <location>
        <begin position="6"/>
        <end position="63"/>
    </location>
</feature>
<evidence type="ECO:0000256" key="1">
    <source>
        <dbReference type="ARBA" id="ARBA00009437"/>
    </source>
</evidence>
<gene>
    <name evidence="6" type="ORF">H8E19_06510</name>
</gene>
<sequence>MSSVDFDLRQLEIFCKVVELESFSKAAHAVFLSQASVSERIANLEGSVGTKLLDRLGRNIVPTRAGEVLYKNAVLLLEMKRTACLEMEAFLGLKQGEIQLGGSTIPGEYILPKIIGRFHQKYPLISVILSVSDTTEIRSRVLEGALELGVVGSKVPHKALIHHELWKDELVLAVPARHRWAKRREISLEELMEESFIMRETGSGTLNIMEEHLRASRAIRADALTVVARFGSSTAVKEGIKAGLGISILSSRALDTELKTGILKALKIKGLPIYRSFYLIRDKRRIASPICQGLRDFLLTTSKEEDKTK</sequence>
<dbReference type="AlphaFoldDB" id="A0A8J6MY22"/>
<dbReference type="EMBL" id="JACNJD010000183">
    <property type="protein sequence ID" value="MBC8177042.1"/>
    <property type="molecule type" value="Genomic_DNA"/>
</dbReference>
<proteinExistence type="inferred from homology"/>
<keyword evidence="2" id="KW-0805">Transcription regulation</keyword>
<dbReference type="PRINTS" id="PR00039">
    <property type="entry name" value="HTHLYSR"/>
</dbReference>
<dbReference type="Pfam" id="PF03466">
    <property type="entry name" value="LysR_substrate"/>
    <property type="match status" value="1"/>
</dbReference>
<organism evidence="6 7">
    <name type="scientific">Candidatus Desulfacyla euxinica</name>
    <dbReference type="NCBI Taxonomy" id="2841693"/>
    <lineage>
        <taxon>Bacteria</taxon>
        <taxon>Deltaproteobacteria</taxon>
        <taxon>Candidatus Desulfacyla</taxon>
    </lineage>
</organism>
<evidence type="ECO:0000256" key="2">
    <source>
        <dbReference type="ARBA" id="ARBA00023015"/>
    </source>
</evidence>